<keyword evidence="2" id="KW-0963">Cytoplasm</keyword>
<name>A0ABT8KM89_9BACT</name>
<protein>
    <submittedName>
        <fullName evidence="6">Hemerythrin domain-containing protein</fullName>
    </submittedName>
</protein>
<dbReference type="RefSeq" id="WP_346751877.1">
    <property type="nucleotide sequence ID" value="NZ_JAUJEA010000003.1"/>
</dbReference>
<keyword evidence="7" id="KW-1185">Reference proteome</keyword>
<evidence type="ECO:0000256" key="1">
    <source>
        <dbReference type="ARBA" id="ARBA00004496"/>
    </source>
</evidence>
<feature type="domain" description="Hemerythrin-like" evidence="5">
    <location>
        <begin position="78"/>
        <end position="230"/>
    </location>
</feature>
<evidence type="ECO:0000259" key="5">
    <source>
        <dbReference type="Pfam" id="PF01814"/>
    </source>
</evidence>
<keyword evidence="3" id="KW-0479">Metal-binding</keyword>
<dbReference type="PANTHER" id="PTHR36438">
    <property type="entry name" value="IRON-SULFUR CLUSTER REPAIR PROTEIN YTFE"/>
    <property type="match status" value="1"/>
</dbReference>
<gene>
    <name evidence="6" type="ORF">QQ008_10775</name>
</gene>
<evidence type="ECO:0000313" key="6">
    <source>
        <dbReference type="EMBL" id="MDN5201852.1"/>
    </source>
</evidence>
<comment type="caution">
    <text evidence="6">The sequence shown here is derived from an EMBL/GenBank/DDBJ whole genome shotgun (WGS) entry which is preliminary data.</text>
</comment>
<evidence type="ECO:0000313" key="7">
    <source>
        <dbReference type="Proteomes" id="UP001172082"/>
    </source>
</evidence>
<evidence type="ECO:0000256" key="4">
    <source>
        <dbReference type="ARBA" id="ARBA00023004"/>
    </source>
</evidence>
<keyword evidence="4" id="KW-0408">Iron</keyword>
<sequence>MSITNKKIKNLVGENYVYASVLYYFGIKFYDYSEKTLKQVCDEKGLDIEHVITSLESVSKGDEAANLQLSPLPIDLIIEYLKHAHYTFIKQRLPYIARLVENINLNGSSDQLSKDLKLIIPLFIEDFIHHMYEEEDTLFSYIQALHKAKQGKYNPSDLYYKMERLSIQKFSMEHEAHDDEMKGIRELTENYSLKKGQDLQMKVLLCELSAFEKDLITHAVIENEVMFPKALVLEKEVKSMLKERIRFN</sequence>
<reference evidence="6" key="1">
    <citation type="submission" date="2023-06" db="EMBL/GenBank/DDBJ databases">
        <title>Genomic of Parafulvivirga corallium.</title>
        <authorList>
            <person name="Wang G."/>
        </authorList>
    </citation>
    <scope>NUCLEOTIDE SEQUENCE</scope>
    <source>
        <strain evidence="6">BMA10</strain>
    </source>
</reference>
<comment type="subcellular location">
    <subcellularLocation>
        <location evidence="1">Cytoplasm</location>
    </subcellularLocation>
</comment>
<dbReference type="Pfam" id="PF01814">
    <property type="entry name" value="Hemerythrin"/>
    <property type="match status" value="1"/>
</dbReference>
<evidence type="ECO:0000256" key="2">
    <source>
        <dbReference type="ARBA" id="ARBA00022490"/>
    </source>
</evidence>
<dbReference type="EMBL" id="JAUJEA010000003">
    <property type="protein sequence ID" value="MDN5201852.1"/>
    <property type="molecule type" value="Genomic_DNA"/>
</dbReference>
<accession>A0ABT8KM89</accession>
<dbReference type="InterPro" id="IPR019903">
    <property type="entry name" value="RIC_family"/>
</dbReference>
<dbReference type="InterPro" id="IPR012312">
    <property type="entry name" value="Hemerythrin-like"/>
</dbReference>
<dbReference type="Gene3D" id="1.20.120.520">
    <property type="entry name" value="nmb1532 protein domain like"/>
    <property type="match status" value="1"/>
</dbReference>
<dbReference type="Proteomes" id="UP001172082">
    <property type="component" value="Unassembled WGS sequence"/>
</dbReference>
<dbReference type="PANTHER" id="PTHR36438:SF1">
    <property type="entry name" value="IRON-SULFUR CLUSTER REPAIR PROTEIN YTFE"/>
    <property type="match status" value="1"/>
</dbReference>
<evidence type="ECO:0000256" key="3">
    <source>
        <dbReference type="ARBA" id="ARBA00022723"/>
    </source>
</evidence>
<proteinExistence type="predicted"/>
<organism evidence="6 7">
    <name type="scientific">Splendidivirga corallicola</name>
    <dbReference type="NCBI Taxonomy" id="3051826"/>
    <lineage>
        <taxon>Bacteria</taxon>
        <taxon>Pseudomonadati</taxon>
        <taxon>Bacteroidota</taxon>
        <taxon>Cytophagia</taxon>
        <taxon>Cytophagales</taxon>
        <taxon>Splendidivirgaceae</taxon>
        <taxon>Splendidivirga</taxon>
    </lineage>
</organism>